<evidence type="ECO:0000313" key="1">
    <source>
        <dbReference type="EMBL" id="MBB6501340.1"/>
    </source>
</evidence>
<dbReference type="Proteomes" id="UP000521017">
    <property type="component" value="Unassembled WGS sequence"/>
</dbReference>
<proteinExistence type="predicted"/>
<reference evidence="1 2" key="1">
    <citation type="submission" date="2020-08" db="EMBL/GenBank/DDBJ databases">
        <title>Genomic Encyclopedia of Type Strains, Phase IV (KMG-V): Genome sequencing to study the core and pangenomes of soil and plant-associated prokaryotes.</title>
        <authorList>
            <person name="Whitman W."/>
        </authorList>
    </citation>
    <scope>NUCLEOTIDE SEQUENCE [LARGE SCALE GENOMIC DNA]</scope>
    <source>
        <strain evidence="1 2">M2T3</strain>
    </source>
</reference>
<evidence type="ECO:0000313" key="2">
    <source>
        <dbReference type="Proteomes" id="UP000521017"/>
    </source>
</evidence>
<dbReference type="EMBL" id="JACHCC010000009">
    <property type="protein sequence ID" value="MBB6501340.1"/>
    <property type="molecule type" value="Genomic_DNA"/>
</dbReference>
<dbReference type="RefSeq" id="WP_184626986.1">
    <property type="nucleotide sequence ID" value="NZ_JACHCC010000009.1"/>
</dbReference>
<evidence type="ECO:0008006" key="3">
    <source>
        <dbReference type="Google" id="ProtNLM"/>
    </source>
</evidence>
<dbReference type="AlphaFoldDB" id="A0A7X0J5A4"/>
<sequence length="266" mass="29950">MMKIFLGAAALIVLFAGCNSGEQKVKNYIPRTLSKNETFNYFPADASDSISLFKFKKPGEDEFLAVKFRDSAVVIQEGKSNPGKVLYKFLSAQFINKQKTCLLVRAADSLALIPHVFLIAVNKGALEVISLSRPSNGRDDESFSGGIERVGATGYLVNNDFFITNVTANVYLIKRQFPQERIQGKILMLSPDKRTIVFTVKDFFYQVNYRTDEVVSEPIAAGSPKDMGSVYKWITNNYSYKENKSGNTFLRHNDDNRIVDMSEFKK</sequence>
<organism evidence="1 2">
    <name type="scientific">Pedobacter cryoconitis</name>
    <dbReference type="NCBI Taxonomy" id="188932"/>
    <lineage>
        <taxon>Bacteria</taxon>
        <taxon>Pseudomonadati</taxon>
        <taxon>Bacteroidota</taxon>
        <taxon>Sphingobacteriia</taxon>
        <taxon>Sphingobacteriales</taxon>
        <taxon>Sphingobacteriaceae</taxon>
        <taxon>Pedobacter</taxon>
    </lineage>
</organism>
<protein>
    <recommendedName>
        <fullName evidence="3">Lipoprotein</fullName>
    </recommendedName>
</protein>
<gene>
    <name evidence="1" type="ORF">HDF25_003507</name>
</gene>
<dbReference type="PROSITE" id="PS51257">
    <property type="entry name" value="PROKAR_LIPOPROTEIN"/>
    <property type="match status" value="1"/>
</dbReference>
<comment type="caution">
    <text evidence="1">The sequence shown here is derived from an EMBL/GenBank/DDBJ whole genome shotgun (WGS) entry which is preliminary data.</text>
</comment>
<name>A0A7X0J5A4_9SPHI</name>
<accession>A0A7X0J5A4</accession>